<protein>
    <submittedName>
        <fullName evidence="1">Uncharacterized protein</fullName>
    </submittedName>
</protein>
<sequence>MLLCALSFVAGTGATQLVEGALTRLGAAVRRHPRPAASRTPILPRLGEKTAVTVSTPKPGARLRLGVRGVSSPSRHP</sequence>
<comment type="caution">
    <text evidence="1">The sequence shown here is derived from an EMBL/GenBank/DDBJ whole genome shotgun (WGS) entry which is preliminary data.</text>
</comment>
<name>A0A7W7MCB8_9ACTN</name>
<organism evidence="1 2">
    <name type="scientific">Actinoplanes octamycinicus</name>
    <dbReference type="NCBI Taxonomy" id="135948"/>
    <lineage>
        <taxon>Bacteria</taxon>
        <taxon>Bacillati</taxon>
        <taxon>Actinomycetota</taxon>
        <taxon>Actinomycetes</taxon>
        <taxon>Micromonosporales</taxon>
        <taxon>Micromonosporaceae</taxon>
        <taxon>Actinoplanes</taxon>
    </lineage>
</organism>
<reference evidence="1 2" key="1">
    <citation type="submission" date="2020-08" db="EMBL/GenBank/DDBJ databases">
        <title>Sequencing the genomes of 1000 actinobacteria strains.</title>
        <authorList>
            <person name="Klenk H.-P."/>
        </authorList>
    </citation>
    <scope>NUCLEOTIDE SEQUENCE [LARGE SCALE GENOMIC DNA]</scope>
    <source>
        <strain evidence="1 2">DSM 45809</strain>
    </source>
</reference>
<evidence type="ECO:0000313" key="2">
    <source>
        <dbReference type="Proteomes" id="UP000546162"/>
    </source>
</evidence>
<keyword evidence="2" id="KW-1185">Reference proteome</keyword>
<accession>A0A7W7MCB8</accession>
<gene>
    <name evidence="1" type="ORF">BJY16_008422</name>
</gene>
<dbReference type="AlphaFoldDB" id="A0A7W7MCB8"/>
<dbReference type="EMBL" id="JACHNB010000001">
    <property type="protein sequence ID" value="MBB4744963.1"/>
    <property type="molecule type" value="Genomic_DNA"/>
</dbReference>
<dbReference type="Proteomes" id="UP000546162">
    <property type="component" value="Unassembled WGS sequence"/>
</dbReference>
<proteinExistence type="predicted"/>
<dbReference type="RefSeq" id="WP_185045182.1">
    <property type="nucleotide sequence ID" value="NZ_BAABFG010000005.1"/>
</dbReference>
<evidence type="ECO:0000313" key="1">
    <source>
        <dbReference type="EMBL" id="MBB4744963.1"/>
    </source>
</evidence>